<dbReference type="Proteomes" id="UP000244523">
    <property type="component" value="Unassembled WGS sequence"/>
</dbReference>
<protein>
    <submittedName>
        <fullName evidence="1">Uncharacterized protein</fullName>
    </submittedName>
</protein>
<keyword evidence="2" id="KW-1185">Reference proteome</keyword>
<evidence type="ECO:0000313" key="2">
    <source>
        <dbReference type="Proteomes" id="UP000244523"/>
    </source>
</evidence>
<comment type="caution">
    <text evidence="1">The sequence shown here is derived from an EMBL/GenBank/DDBJ whole genome shotgun (WGS) entry which is preliminary data.</text>
</comment>
<gene>
    <name evidence="1" type="ORF">C8N45_10585</name>
</gene>
<proteinExistence type="predicted"/>
<sequence length="107" mass="11755">MEHPEPSLLRLLHWHFKPLSPPDPFNTLIVDQPACFPQQRRNPTIAIATKVAVQLDHVGDQSILITSTNRQTPLCGSVLPQDTTNPPFRQPDVTADVVDAGTTARGV</sequence>
<dbReference type="AlphaFoldDB" id="A0A2T6KH78"/>
<evidence type="ECO:0000313" key="1">
    <source>
        <dbReference type="EMBL" id="PUB14862.1"/>
    </source>
</evidence>
<accession>A0A2T6KH78</accession>
<name>A0A2T6KH78_9RHOB</name>
<dbReference type="EMBL" id="QBUD01000005">
    <property type="protein sequence ID" value="PUB14862.1"/>
    <property type="molecule type" value="Genomic_DNA"/>
</dbReference>
<organism evidence="1 2">
    <name type="scientific">Yoonia sediminilitoris</name>
    <dbReference type="NCBI Taxonomy" id="1286148"/>
    <lineage>
        <taxon>Bacteria</taxon>
        <taxon>Pseudomonadati</taxon>
        <taxon>Pseudomonadota</taxon>
        <taxon>Alphaproteobacteria</taxon>
        <taxon>Rhodobacterales</taxon>
        <taxon>Paracoccaceae</taxon>
        <taxon>Yoonia</taxon>
    </lineage>
</organism>
<reference evidence="1 2" key="1">
    <citation type="submission" date="2018-04" db="EMBL/GenBank/DDBJ databases">
        <title>Genomic Encyclopedia of Archaeal and Bacterial Type Strains, Phase II (KMG-II): from individual species to whole genera.</title>
        <authorList>
            <person name="Goeker M."/>
        </authorList>
    </citation>
    <scope>NUCLEOTIDE SEQUENCE [LARGE SCALE GENOMIC DNA]</scope>
    <source>
        <strain evidence="1 2">DSM 29955</strain>
    </source>
</reference>